<dbReference type="PROSITE" id="PS51332">
    <property type="entry name" value="B12_BINDING"/>
    <property type="match status" value="1"/>
</dbReference>
<dbReference type="KEGG" id="nao:Y958_24600"/>
<proteinExistence type="predicted"/>
<comment type="cofactor">
    <cofactor evidence="1">
        <name>[4Fe-4S] cluster</name>
        <dbReference type="ChEBI" id="CHEBI:49883"/>
    </cofactor>
</comment>
<dbReference type="InterPro" id="IPR006638">
    <property type="entry name" value="Elp3/MiaA/NifB-like_rSAM"/>
</dbReference>
<organism evidence="10 11">
    <name type="scientific">Nitrospirillum viridazoti CBAmc</name>
    <dbReference type="NCBI Taxonomy" id="1441467"/>
    <lineage>
        <taxon>Bacteria</taxon>
        <taxon>Pseudomonadati</taxon>
        <taxon>Pseudomonadota</taxon>
        <taxon>Alphaproteobacteria</taxon>
        <taxon>Rhodospirillales</taxon>
        <taxon>Azospirillaceae</taxon>
        <taxon>Nitrospirillum</taxon>
        <taxon>Nitrospirillum viridazoti</taxon>
    </lineage>
</organism>
<dbReference type="SFLD" id="SFLDS00029">
    <property type="entry name" value="Radical_SAM"/>
    <property type="match status" value="1"/>
</dbReference>
<feature type="domain" description="Radical SAM core" evidence="9">
    <location>
        <begin position="200"/>
        <end position="426"/>
    </location>
</feature>
<keyword evidence="7" id="KW-0411">Iron-sulfur</keyword>
<dbReference type="AlphaFoldDB" id="A0A248JZF5"/>
<dbReference type="InterPro" id="IPR058240">
    <property type="entry name" value="rSAM_sf"/>
</dbReference>
<evidence type="ECO:0000313" key="11">
    <source>
        <dbReference type="Proteomes" id="UP000197153"/>
    </source>
</evidence>
<dbReference type="Gene3D" id="3.80.30.20">
    <property type="entry name" value="tm_1862 like domain"/>
    <property type="match status" value="1"/>
</dbReference>
<evidence type="ECO:0000313" key="10">
    <source>
        <dbReference type="EMBL" id="ASG24107.1"/>
    </source>
</evidence>
<keyword evidence="3" id="KW-0808">Transferase</keyword>
<dbReference type="GO" id="GO:0046872">
    <property type="term" value="F:metal ion binding"/>
    <property type="evidence" value="ECO:0007669"/>
    <property type="project" value="UniProtKB-KW"/>
</dbReference>
<evidence type="ECO:0000256" key="1">
    <source>
        <dbReference type="ARBA" id="ARBA00001966"/>
    </source>
</evidence>
<dbReference type="GO" id="GO:0005829">
    <property type="term" value="C:cytosol"/>
    <property type="evidence" value="ECO:0007669"/>
    <property type="project" value="TreeGrafter"/>
</dbReference>
<dbReference type="SUPFAM" id="SSF102114">
    <property type="entry name" value="Radical SAM enzymes"/>
    <property type="match status" value="1"/>
</dbReference>
<dbReference type="InterPro" id="IPR051198">
    <property type="entry name" value="BchE-like"/>
</dbReference>
<dbReference type="InterPro" id="IPR023404">
    <property type="entry name" value="rSAM_horseshoe"/>
</dbReference>
<sequence>MPRILVGSVYFLRLDPARWAEHQPFPPLGTLYAAGTLQAAGHEVHFFDAMIAQAVTEWSARVAEVRPEVAVLYDDNFNYLSKMCLSAMRLAALEMIAAATAVGAKVAICSADAADHPDLYLDAGAGAVIVGEGELTLAELTAAWRDGADDLSAVKGLAWRKGAETVRNPKREVLRDLDALPPPAWELVDMDAYRQVWRRHHGFFALNLVTSRGCPYSCNWCAKPIWGQGYAVRGARAVAEELARLVCLAAPDYIWFMDDIMGLKPRWWGEFAAAIDDLGVKVPFKCLSRADLVLREGAVDDLKRAGCDIVWLGAESGSQKILDAMDKDLSTGEIAEATAKLKAAGIRVGHFLQFGYPGEGMAEIGQTLAMLRATRPDEMGISVSYPLPGTVFYERVQSQLRDKRHWDVSSDMAMLYRGPYTTAFYRHLHTYVHRDFRVRRAVAQLREAVRGRAEGGDHLRALAFVAYCGVAIPLSWARLQLLRLMPHPAAPRVMTAGRAAP</sequence>
<keyword evidence="11" id="KW-1185">Reference proteome</keyword>
<feature type="domain" description="B12-binding" evidence="8">
    <location>
        <begin position="1"/>
        <end position="151"/>
    </location>
</feature>
<reference evidence="10 11" key="1">
    <citation type="submission" date="2017-06" db="EMBL/GenBank/DDBJ databases">
        <title>Complete genome sequence of Nitrospirillum amazonense strain CBAmC, an endophytic nitrogen-fixing and plant growth-promoting bacterium, isolated from sugarcane.</title>
        <authorList>
            <person name="Schwab S."/>
            <person name="dos Santos Teixeira K.R."/>
            <person name="Simoes Araujo J.L."/>
            <person name="Soares Vidal M."/>
            <person name="Borges de Freitas H.R."/>
            <person name="Rivello Crivelaro A.L."/>
            <person name="Bueno de Camargo Nunes A."/>
            <person name="dos Santos C.M."/>
            <person name="Palmeira da Silva Rosa D."/>
            <person name="da Silva Padilha D."/>
            <person name="da Silva E."/>
            <person name="Araujo Terra L."/>
            <person name="Soares Mendes V."/>
            <person name="Farinelli L."/>
            <person name="Magalhaes Cruz L."/>
            <person name="Baldani J.I."/>
        </authorList>
    </citation>
    <scope>NUCLEOTIDE SEQUENCE [LARGE SCALE GENOMIC DNA]</scope>
    <source>
        <strain evidence="10 11">CBAmC</strain>
    </source>
</reference>
<dbReference type="GO" id="GO:0003824">
    <property type="term" value="F:catalytic activity"/>
    <property type="evidence" value="ECO:0007669"/>
    <property type="project" value="InterPro"/>
</dbReference>
<evidence type="ECO:0000256" key="3">
    <source>
        <dbReference type="ARBA" id="ARBA00022679"/>
    </source>
</evidence>
<dbReference type="Proteomes" id="UP000197153">
    <property type="component" value="Chromosome 3"/>
</dbReference>
<evidence type="ECO:0000256" key="5">
    <source>
        <dbReference type="ARBA" id="ARBA00022723"/>
    </source>
</evidence>
<keyword evidence="6" id="KW-0408">Iron</keyword>
<dbReference type="SFLD" id="SFLDG01082">
    <property type="entry name" value="B12-binding_domain_containing"/>
    <property type="match status" value="1"/>
</dbReference>
<dbReference type="InterPro" id="IPR034466">
    <property type="entry name" value="Methyltransferase_Class_B"/>
</dbReference>
<dbReference type="SFLD" id="SFLDG01123">
    <property type="entry name" value="methyltransferase_(Class_B)"/>
    <property type="match status" value="1"/>
</dbReference>
<evidence type="ECO:0000256" key="2">
    <source>
        <dbReference type="ARBA" id="ARBA00022603"/>
    </source>
</evidence>
<dbReference type="EMBL" id="CP022112">
    <property type="protein sequence ID" value="ASG24107.1"/>
    <property type="molecule type" value="Genomic_DNA"/>
</dbReference>
<evidence type="ECO:0000256" key="6">
    <source>
        <dbReference type="ARBA" id="ARBA00023004"/>
    </source>
</evidence>
<evidence type="ECO:0000259" key="8">
    <source>
        <dbReference type="PROSITE" id="PS51332"/>
    </source>
</evidence>
<evidence type="ECO:0000256" key="7">
    <source>
        <dbReference type="ARBA" id="ARBA00023014"/>
    </source>
</evidence>
<dbReference type="GO" id="GO:0051539">
    <property type="term" value="F:4 iron, 4 sulfur cluster binding"/>
    <property type="evidence" value="ECO:0007669"/>
    <property type="project" value="UniProtKB-KW"/>
</dbReference>
<dbReference type="InterPro" id="IPR006158">
    <property type="entry name" value="Cobalamin-bd"/>
</dbReference>
<gene>
    <name evidence="10" type="ORF">Y958_24600</name>
</gene>
<dbReference type="GO" id="GO:0031419">
    <property type="term" value="F:cobalamin binding"/>
    <property type="evidence" value="ECO:0007669"/>
    <property type="project" value="InterPro"/>
</dbReference>
<dbReference type="PROSITE" id="PS51918">
    <property type="entry name" value="RADICAL_SAM"/>
    <property type="match status" value="1"/>
</dbReference>
<dbReference type="SMART" id="SM00729">
    <property type="entry name" value="Elp3"/>
    <property type="match status" value="1"/>
</dbReference>
<dbReference type="RefSeq" id="WP_088874552.1">
    <property type="nucleotide sequence ID" value="NZ_CP022112.1"/>
</dbReference>
<dbReference type="PANTHER" id="PTHR43409:SF7">
    <property type="entry name" value="BLL1977 PROTEIN"/>
    <property type="match status" value="1"/>
</dbReference>
<name>A0A248JZF5_9PROT</name>
<dbReference type="PANTHER" id="PTHR43409">
    <property type="entry name" value="ANAEROBIC MAGNESIUM-PROTOPORPHYRIN IX MONOMETHYL ESTER CYCLASE-RELATED"/>
    <property type="match status" value="1"/>
</dbReference>
<accession>A0A248JZF5</accession>
<keyword evidence="2" id="KW-0489">Methyltransferase</keyword>
<keyword evidence="5" id="KW-0479">Metal-binding</keyword>
<protein>
    <submittedName>
        <fullName evidence="10">Radical SAM protein</fullName>
    </submittedName>
</protein>
<evidence type="ECO:0000256" key="4">
    <source>
        <dbReference type="ARBA" id="ARBA00022691"/>
    </source>
</evidence>
<dbReference type="InterPro" id="IPR007197">
    <property type="entry name" value="rSAM"/>
</dbReference>
<evidence type="ECO:0000259" key="9">
    <source>
        <dbReference type="PROSITE" id="PS51918"/>
    </source>
</evidence>
<dbReference type="Pfam" id="PF04055">
    <property type="entry name" value="Radical_SAM"/>
    <property type="match status" value="1"/>
</dbReference>
<keyword evidence="4" id="KW-0949">S-adenosyl-L-methionine</keyword>